<evidence type="ECO:0000313" key="4">
    <source>
        <dbReference type="Proteomes" id="UP000015101"/>
    </source>
</evidence>
<dbReference type="GeneID" id="20201872"/>
<evidence type="ECO:0000256" key="1">
    <source>
        <dbReference type="SAM" id="Coils"/>
    </source>
</evidence>
<evidence type="ECO:0000313" key="2">
    <source>
        <dbReference type="EMBL" id="ESO10770.1"/>
    </source>
</evidence>
<gene>
    <name evidence="3" type="primary">20201872</name>
    <name evidence="2" type="ORF">HELRODRAFT_167268</name>
</gene>
<evidence type="ECO:0000313" key="3">
    <source>
        <dbReference type="EnsemblMetazoa" id="HelroP167268"/>
    </source>
</evidence>
<proteinExistence type="predicted"/>
<name>T1EZ72_HELRO</name>
<accession>T1EZ72</accession>
<dbReference type="OrthoDB" id="10200085at2759"/>
<dbReference type="HOGENOM" id="CLU_974114_0_0_1"/>
<dbReference type="EMBL" id="AMQM01002742">
    <property type="status" value="NOT_ANNOTATED_CDS"/>
    <property type="molecule type" value="Genomic_DNA"/>
</dbReference>
<feature type="coiled-coil region" evidence="1">
    <location>
        <begin position="73"/>
        <end position="100"/>
    </location>
</feature>
<dbReference type="Gene3D" id="3.40.50.150">
    <property type="entry name" value="Vaccinia Virus protein VP39"/>
    <property type="match status" value="1"/>
</dbReference>
<keyword evidence="4" id="KW-1185">Reference proteome</keyword>
<reference evidence="4" key="1">
    <citation type="submission" date="2012-12" db="EMBL/GenBank/DDBJ databases">
        <authorList>
            <person name="Hellsten U."/>
            <person name="Grimwood J."/>
            <person name="Chapman J.A."/>
            <person name="Shapiro H."/>
            <person name="Aerts A."/>
            <person name="Otillar R.P."/>
            <person name="Terry A.Y."/>
            <person name="Boore J.L."/>
            <person name="Simakov O."/>
            <person name="Marletaz F."/>
            <person name="Cho S.-J."/>
            <person name="Edsinger-Gonzales E."/>
            <person name="Havlak P."/>
            <person name="Kuo D.-H."/>
            <person name="Larsson T."/>
            <person name="Lv J."/>
            <person name="Arendt D."/>
            <person name="Savage R."/>
            <person name="Osoegawa K."/>
            <person name="de Jong P."/>
            <person name="Lindberg D.R."/>
            <person name="Seaver E.C."/>
            <person name="Weisblat D.A."/>
            <person name="Putnam N.H."/>
            <person name="Grigoriev I.V."/>
            <person name="Rokhsar D.S."/>
        </authorList>
    </citation>
    <scope>NUCLEOTIDE SEQUENCE</scope>
</reference>
<dbReference type="AlphaFoldDB" id="T1EZ72"/>
<sequence>MAKDIAPYTETLKTFKKHYNEKEVLNGLMKDVEIIFPCLRKVTTCVSIGTGYGDYDLDFLRTCLPYLKTLIVIEKNEDCLRELKINLEEFSDNLEVYIIKSTIERFIQINELGHWFLLNEIVEDSSPEKVQKVTSFFMGKIEIVLAFHVLHFLDQAHRRALYKLCLGQWMWPEEKLNNIFVFVSMSGEDSTIVRLIKELTQDSLVISEIIKNELNEQGGFCLHDFSYECLMDVPDINNLREIVKSMFPDFEVNESSLAEVAKKIVPNGKSILKASMCLYAKKN</sequence>
<protein>
    <recommendedName>
        <fullName evidence="5">Methyltransferase domain-containing protein</fullName>
    </recommendedName>
</protein>
<dbReference type="EMBL" id="KB095858">
    <property type="protein sequence ID" value="ESO10770.1"/>
    <property type="molecule type" value="Genomic_DNA"/>
</dbReference>
<dbReference type="KEGG" id="hro:HELRODRAFT_167268"/>
<dbReference type="EnsemblMetazoa" id="HelroT167268">
    <property type="protein sequence ID" value="HelroP167268"/>
    <property type="gene ID" value="HelroG167268"/>
</dbReference>
<dbReference type="RefSeq" id="XP_009011039.1">
    <property type="nucleotide sequence ID" value="XM_009012791.1"/>
</dbReference>
<evidence type="ECO:0008006" key="5">
    <source>
        <dbReference type="Google" id="ProtNLM"/>
    </source>
</evidence>
<dbReference type="InParanoid" id="T1EZ72"/>
<dbReference type="Proteomes" id="UP000015101">
    <property type="component" value="Unassembled WGS sequence"/>
</dbReference>
<reference evidence="2 4" key="2">
    <citation type="journal article" date="2013" name="Nature">
        <title>Insights into bilaterian evolution from three spiralian genomes.</title>
        <authorList>
            <person name="Simakov O."/>
            <person name="Marletaz F."/>
            <person name="Cho S.J."/>
            <person name="Edsinger-Gonzales E."/>
            <person name="Havlak P."/>
            <person name="Hellsten U."/>
            <person name="Kuo D.H."/>
            <person name="Larsson T."/>
            <person name="Lv J."/>
            <person name="Arendt D."/>
            <person name="Savage R."/>
            <person name="Osoegawa K."/>
            <person name="de Jong P."/>
            <person name="Grimwood J."/>
            <person name="Chapman J.A."/>
            <person name="Shapiro H."/>
            <person name="Aerts A."/>
            <person name="Otillar R.P."/>
            <person name="Terry A.Y."/>
            <person name="Boore J.L."/>
            <person name="Grigoriev I.V."/>
            <person name="Lindberg D.R."/>
            <person name="Seaver E.C."/>
            <person name="Weisblat D.A."/>
            <person name="Putnam N.H."/>
            <person name="Rokhsar D.S."/>
        </authorList>
    </citation>
    <scope>NUCLEOTIDE SEQUENCE</scope>
</reference>
<keyword evidence="1" id="KW-0175">Coiled coil</keyword>
<dbReference type="InterPro" id="IPR029063">
    <property type="entry name" value="SAM-dependent_MTases_sf"/>
</dbReference>
<organism evidence="3 4">
    <name type="scientific">Helobdella robusta</name>
    <name type="common">Californian leech</name>
    <dbReference type="NCBI Taxonomy" id="6412"/>
    <lineage>
        <taxon>Eukaryota</taxon>
        <taxon>Metazoa</taxon>
        <taxon>Spiralia</taxon>
        <taxon>Lophotrochozoa</taxon>
        <taxon>Annelida</taxon>
        <taxon>Clitellata</taxon>
        <taxon>Hirudinea</taxon>
        <taxon>Rhynchobdellida</taxon>
        <taxon>Glossiphoniidae</taxon>
        <taxon>Helobdella</taxon>
    </lineage>
</organism>
<dbReference type="CTD" id="20201872"/>
<reference evidence="3" key="3">
    <citation type="submission" date="2015-06" db="UniProtKB">
        <authorList>
            <consortium name="EnsemblMetazoa"/>
        </authorList>
    </citation>
    <scope>IDENTIFICATION</scope>
</reference>